<organism evidence="3 4">
    <name type="scientific">Beta vulgaris subsp. vulgaris</name>
    <name type="common">Beet</name>
    <dbReference type="NCBI Taxonomy" id="3555"/>
    <lineage>
        <taxon>Eukaryota</taxon>
        <taxon>Viridiplantae</taxon>
        <taxon>Streptophyta</taxon>
        <taxon>Embryophyta</taxon>
        <taxon>Tracheophyta</taxon>
        <taxon>Spermatophyta</taxon>
        <taxon>Magnoliopsida</taxon>
        <taxon>eudicotyledons</taxon>
        <taxon>Gunneridae</taxon>
        <taxon>Pentapetalae</taxon>
        <taxon>Caryophyllales</taxon>
        <taxon>Chenopodiaceae</taxon>
        <taxon>Betoideae</taxon>
        <taxon>Beta</taxon>
    </lineage>
</organism>
<evidence type="ECO:0000313" key="4">
    <source>
        <dbReference type="Proteomes" id="UP000035740"/>
    </source>
</evidence>
<dbReference type="PANTHER" id="PTHR32246:SF69">
    <property type="entry name" value="CALCIUM-DEPENDENT LIPID-BINDING (CALB DOMAIN) FAMILY PROTEIN"/>
    <property type="match status" value="1"/>
</dbReference>
<evidence type="ECO:0000313" key="3">
    <source>
        <dbReference type="EMBL" id="KMS96039.1"/>
    </source>
</evidence>
<protein>
    <recommendedName>
        <fullName evidence="2">C2 domain-containing protein</fullName>
    </recommendedName>
</protein>
<sequence>MESINHSRQNNMDAWVVEFTLLSGQSLTPPTWTACLNLLGQRMRAYAVVWIHEDAKFFTRIDEIGGSQPFWNHKFLFKVDNKFLSDKNQRINIAVYAAGAGLMGDDILIGTSNLKVNISNVTHMDHYEVRRYKTGVPLVQGLIHVKSNLVPYREFYNTINTVFDEALQDRLSIMSLDAQHQITPKLRFRSSVHCSFVYLNFLLFLTLVFLLILVLHIPVKPSHI</sequence>
<dbReference type="EMBL" id="KQ090414">
    <property type="protein sequence ID" value="KMS96039.1"/>
    <property type="molecule type" value="Genomic_DNA"/>
</dbReference>
<feature type="transmembrane region" description="Helical" evidence="1">
    <location>
        <begin position="196"/>
        <end position="219"/>
    </location>
</feature>
<dbReference type="Gramene" id="KMS96039">
    <property type="protein sequence ID" value="KMS96039"/>
    <property type="gene ID" value="BVRB_002670"/>
</dbReference>
<accession>A0A0J8B4E2</accession>
<dbReference type="PANTHER" id="PTHR32246">
    <property type="entry name" value="INGRESSION PROTEIN FIC1"/>
    <property type="match status" value="1"/>
</dbReference>
<dbReference type="PROSITE" id="PS50004">
    <property type="entry name" value="C2"/>
    <property type="match status" value="1"/>
</dbReference>
<proteinExistence type="predicted"/>
<keyword evidence="1" id="KW-0812">Transmembrane</keyword>
<reference evidence="3 4" key="1">
    <citation type="journal article" date="2014" name="Nature">
        <title>The genome of the recently domesticated crop plant sugar beet (Beta vulgaris).</title>
        <authorList>
            <person name="Dohm J.C."/>
            <person name="Minoche A.E."/>
            <person name="Holtgrawe D."/>
            <person name="Capella-Gutierrez S."/>
            <person name="Zakrzewski F."/>
            <person name="Tafer H."/>
            <person name="Rupp O."/>
            <person name="Sorensen T.R."/>
            <person name="Stracke R."/>
            <person name="Reinhardt R."/>
            <person name="Goesmann A."/>
            <person name="Kraft T."/>
            <person name="Schulz B."/>
            <person name="Stadler P.F."/>
            <person name="Schmidt T."/>
            <person name="Gabaldon T."/>
            <person name="Lehrach H."/>
            <person name="Weisshaar B."/>
            <person name="Himmelbauer H."/>
        </authorList>
    </citation>
    <scope>NUCLEOTIDE SEQUENCE [LARGE SCALE GENOMIC DNA]</scope>
    <source>
        <tissue evidence="3">Taproot</tissue>
    </source>
</reference>
<dbReference type="Proteomes" id="UP000035740">
    <property type="component" value="Unassembled WGS sequence"/>
</dbReference>
<evidence type="ECO:0000259" key="2">
    <source>
        <dbReference type="PROSITE" id="PS50004"/>
    </source>
</evidence>
<keyword evidence="1" id="KW-0472">Membrane</keyword>
<feature type="domain" description="C2" evidence="2">
    <location>
        <begin position="1"/>
        <end position="131"/>
    </location>
</feature>
<dbReference type="OrthoDB" id="1909968at2759"/>
<dbReference type="AlphaFoldDB" id="A0A0J8B4E2"/>
<gene>
    <name evidence="3" type="ORF">BVRB_002670</name>
</gene>
<keyword evidence="1" id="KW-1133">Transmembrane helix</keyword>
<dbReference type="Pfam" id="PF00168">
    <property type="entry name" value="C2"/>
    <property type="match status" value="1"/>
</dbReference>
<name>A0A0J8B4E2_BETVV</name>
<dbReference type="InterPro" id="IPR000008">
    <property type="entry name" value="C2_dom"/>
</dbReference>
<dbReference type="SUPFAM" id="SSF49562">
    <property type="entry name" value="C2 domain (Calcium/lipid-binding domain, CaLB)"/>
    <property type="match status" value="1"/>
</dbReference>
<dbReference type="InterPro" id="IPR035892">
    <property type="entry name" value="C2_domain_sf"/>
</dbReference>
<keyword evidence="4" id="KW-1185">Reference proteome</keyword>
<dbReference type="Gene3D" id="2.60.40.150">
    <property type="entry name" value="C2 domain"/>
    <property type="match status" value="1"/>
</dbReference>
<evidence type="ECO:0000256" key="1">
    <source>
        <dbReference type="SAM" id="Phobius"/>
    </source>
</evidence>